<dbReference type="RefSeq" id="WP_163286098.1">
    <property type="nucleotide sequence ID" value="NZ_JAAGVY010000031.1"/>
</dbReference>
<dbReference type="Proteomes" id="UP000486602">
    <property type="component" value="Unassembled WGS sequence"/>
</dbReference>
<gene>
    <name evidence="1" type="ORF">G3O08_14450</name>
</gene>
<sequence>MGFSSDCYDPDGDLVSSTTGDSIITFFREIQLLSITSYQNGAKNVFTTSASELFNQDGSPNIPSINFERGLHRIAIKYRGQPLDYTFVEITGSGTLTIPHKDFFNANVYPNPVTAQSQYSIDMNTSARLRMTYEIYDHFGNLVTSTYYDLEEGHSRTHVFPSDKLDPNGITVHKFSFDDGSYETITTIK</sequence>
<protein>
    <submittedName>
        <fullName evidence="1">Uncharacterized protein</fullName>
    </submittedName>
</protein>
<reference evidence="1 2" key="1">
    <citation type="submission" date="2020-02" db="EMBL/GenBank/DDBJ databases">
        <title>Out from the shadows clarifying the taxonomy of the family Cryomorphaceae and related taxa by utilizing the GTDB taxonomic framework.</title>
        <authorList>
            <person name="Bowman J.P."/>
        </authorList>
    </citation>
    <scope>NUCLEOTIDE SEQUENCE [LARGE SCALE GENOMIC DNA]</scope>
    <source>
        <strain evidence="1 2">QSSC 1-22</strain>
    </source>
</reference>
<evidence type="ECO:0000313" key="1">
    <source>
        <dbReference type="EMBL" id="NEN24704.1"/>
    </source>
</evidence>
<evidence type="ECO:0000313" key="2">
    <source>
        <dbReference type="Proteomes" id="UP000486602"/>
    </source>
</evidence>
<dbReference type="EMBL" id="JAAGVY010000031">
    <property type="protein sequence ID" value="NEN24704.1"/>
    <property type="molecule type" value="Genomic_DNA"/>
</dbReference>
<accession>A0A7K3WT93</accession>
<comment type="caution">
    <text evidence="1">The sequence shown here is derived from an EMBL/GenBank/DDBJ whole genome shotgun (WGS) entry which is preliminary data.</text>
</comment>
<organism evidence="1 2">
    <name type="scientific">Cryomorpha ignava</name>
    <dbReference type="NCBI Taxonomy" id="101383"/>
    <lineage>
        <taxon>Bacteria</taxon>
        <taxon>Pseudomonadati</taxon>
        <taxon>Bacteroidota</taxon>
        <taxon>Flavobacteriia</taxon>
        <taxon>Flavobacteriales</taxon>
        <taxon>Cryomorphaceae</taxon>
        <taxon>Cryomorpha</taxon>
    </lineage>
</organism>
<name>A0A7K3WT93_9FLAO</name>
<proteinExistence type="predicted"/>
<dbReference type="AlphaFoldDB" id="A0A7K3WT93"/>
<keyword evidence="2" id="KW-1185">Reference proteome</keyword>